<keyword evidence="3" id="KW-1185">Reference proteome</keyword>
<dbReference type="InterPro" id="IPR037401">
    <property type="entry name" value="SnoaL-like"/>
</dbReference>
<dbReference type="EMBL" id="WTZA01000001">
    <property type="protein sequence ID" value="MXO74379.1"/>
    <property type="molecule type" value="Genomic_DNA"/>
</dbReference>
<comment type="caution">
    <text evidence="2">The sequence shown here is derived from an EMBL/GenBank/DDBJ whole genome shotgun (WGS) entry which is preliminary data.</text>
</comment>
<proteinExistence type="predicted"/>
<dbReference type="Gene3D" id="3.10.450.50">
    <property type="match status" value="1"/>
</dbReference>
<evidence type="ECO:0000313" key="2">
    <source>
        <dbReference type="EMBL" id="MXO74379.1"/>
    </source>
</evidence>
<evidence type="ECO:0000313" key="3">
    <source>
        <dbReference type="Proteomes" id="UP000439522"/>
    </source>
</evidence>
<protein>
    <submittedName>
        <fullName evidence="2">Nuclear transport factor 2 family protein</fullName>
    </submittedName>
</protein>
<dbReference type="InterPro" id="IPR032710">
    <property type="entry name" value="NTF2-like_dom_sf"/>
</dbReference>
<gene>
    <name evidence="2" type="ORF">GRI40_03955</name>
</gene>
<evidence type="ECO:0000259" key="1">
    <source>
        <dbReference type="Pfam" id="PF13577"/>
    </source>
</evidence>
<sequence>MVEAAELRLRRVEDREAIRDLIARYGPLADAGEAQALAALWTEAGEYDVGGFHVARGRPAIAALIDAALHRALMADGCAHVLSAPAIDLDGDKAIAVNHSIVFRRNGDEWTVWRASANRWELARTPEGWRVARRVNRPLDGNPGAFALLSAAQPAS</sequence>
<feature type="domain" description="SnoaL-like" evidence="1">
    <location>
        <begin position="10"/>
        <end position="134"/>
    </location>
</feature>
<dbReference type="RefSeq" id="WP_160610141.1">
    <property type="nucleotide sequence ID" value="NZ_WTZA01000001.1"/>
</dbReference>
<dbReference type="Proteomes" id="UP000439522">
    <property type="component" value="Unassembled WGS sequence"/>
</dbReference>
<reference evidence="2 3" key="1">
    <citation type="submission" date="2019-12" db="EMBL/GenBank/DDBJ databases">
        <title>Genomic-based taxomic classification of the family Erythrobacteraceae.</title>
        <authorList>
            <person name="Xu L."/>
        </authorList>
    </citation>
    <scope>NUCLEOTIDE SEQUENCE [LARGE SCALE GENOMIC DNA]</scope>
    <source>
        <strain evidence="2 3">100921-2</strain>
    </source>
</reference>
<dbReference type="OrthoDB" id="7585039at2"/>
<dbReference type="AlphaFoldDB" id="A0A6I4TA34"/>
<name>A0A6I4TA34_9SPHN</name>
<organism evidence="2 3">
    <name type="scientific">Tsuneonella aeria</name>
    <dbReference type="NCBI Taxonomy" id="1837929"/>
    <lineage>
        <taxon>Bacteria</taxon>
        <taxon>Pseudomonadati</taxon>
        <taxon>Pseudomonadota</taxon>
        <taxon>Alphaproteobacteria</taxon>
        <taxon>Sphingomonadales</taxon>
        <taxon>Erythrobacteraceae</taxon>
        <taxon>Tsuneonella</taxon>
    </lineage>
</organism>
<dbReference type="SUPFAM" id="SSF54427">
    <property type="entry name" value="NTF2-like"/>
    <property type="match status" value="1"/>
</dbReference>
<accession>A0A6I4TA34</accession>
<dbReference type="Pfam" id="PF13577">
    <property type="entry name" value="SnoaL_4"/>
    <property type="match status" value="1"/>
</dbReference>